<feature type="non-terminal residue" evidence="6">
    <location>
        <position position="1"/>
    </location>
</feature>
<feature type="compositionally biased region" description="Polar residues" evidence="4">
    <location>
        <begin position="219"/>
        <end position="230"/>
    </location>
</feature>
<dbReference type="PANTHER" id="PTHR10293">
    <property type="entry name" value="GLUTAREDOXIN FAMILY MEMBER"/>
    <property type="match status" value="1"/>
</dbReference>
<dbReference type="SUPFAM" id="SSF52833">
    <property type="entry name" value="Thioredoxin-like"/>
    <property type="match status" value="4"/>
</dbReference>
<name>A0AAV2YQE7_9STRA</name>
<feature type="compositionally biased region" description="Polar residues" evidence="4">
    <location>
        <begin position="259"/>
        <end position="272"/>
    </location>
</feature>
<proteinExistence type="predicted"/>
<dbReference type="InterPro" id="IPR002109">
    <property type="entry name" value="Glutaredoxin"/>
</dbReference>
<dbReference type="NCBIfam" id="TIGR00365">
    <property type="entry name" value="Grx4 family monothiol glutaredoxin"/>
    <property type="match status" value="1"/>
</dbReference>
<accession>A0AAV2YQE7</accession>
<feature type="region of interest" description="Disordered" evidence="4">
    <location>
        <begin position="219"/>
        <end position="238"/>
    </location>
</feature>
<dbReference type="GO" id="GO:0046872">
    <property type="term" value="F:metal ion binding"/>
    <property type="evidence" value="ECO:0007669"/>
    <property type="project" value="UniProtKB-KW"/>
</dbReference>
<feature type="region of interest" description="Disordered" evidence="4">
    <location>
        <begin position="259"/>
        <end position="280"/>
    </location>
</feature>
<dbReference type="PROSITE" id="PS51354">
    <property type="entry name" value="GLUTAREDOXIN_2"/>
    <property type="match status" value="3"/>
</dbReference>
<evidence type="ECO:0000256" key="4">
    <source>
        <dbReference type="SAM" id="MobiDB-lite"/>
    </source>
</evidence>
<dbReference type="InterPro" id="IPR013766">
    <property type="entry name" value="Thioredoxin_domain"/>
</dbReference>
<dbReference type="GO" id="GO:0005829">
    <property type="term" value="C:cytosol"/>
    <property type="evidence" value="ECO:0007669"/>
    <property type="project" value="TreeGrafter"/>
</dbReference>
<reference evidence="6" key="2">
    <citation type="journal article" date="2023" name="Microbiol Resour">
        <title>Decontamination and Annotation of the Draft Genome Sequence of the Oomycete Lagenidium giganteum ARSEF 373.</title>
        <authorList>
            <person name="Morgan W.R."/>
            <person name="Tartar A."/>
        </authorList>
    </citation>
    <scope>NUCLEOTIDE SEQUENCE</scope>
    <source>
        <strain evidence="6">ARSEF 373</strain>
    </source>
</reference>
<protein>
    <recommendedName>
        <fullName evidence="5">Thioredoxin domain-containing protein</fullName>
    </recommendedName>
</protein>
<feature type="domain" description="Thioredoxin" evidence="5">
    <location>
        <begin position="294"/>
        <end position="418"/>
    </location>
</feature>
<dbReference type="CDD" id="cd03028">
    <property type="entry name" value="GRX_PICOT_like"/>
    <property type="match status" value="3"/>
</dbReference>
<feature type="region of interest" description="Disordered" evidence="4">
    <location>
        <begin position="1"/>
        <end position="21"/>
    </location>
</feature>
<keyword evidence="7" id="KW-1185">Reference proteome</keyword>
<dbReference type="Pfam" id="PF00462">
    <property type="entry name" value="Glutaredoxin"/>
    <property type="match status" value="3"/>
</dbReference>
<evidence type="ECO:0000313" key="6">
    <source>
        <dbReference type="EMBL" id="DAZ94874.1"/>
    </source>
</evidence>
<evidence type="ECO:0000259" key="5">
    <source>
        <dbReference type="PROSITE" id="PS51352"/>
    </source>
</evidence>
<feature type="region of interest" description="Disordered" evidence="4">
    <location>
        <begin position="183"/>
        <end position="209"/>
    </location>
</feature>
<dbReference type="GO" id="GO:0006879">
    <property type="term" value="P:intracellular iron ion homeostasis"/>
    <property type="evidence" value="ECO:0007669"/>
    <property type="project" value="TreeGrafter"/>
</dbReference>
<sequence length="748" mass="82662">FSGRVSEGAAGWSRWGSPMGGGPEHSDVVRASCLLTFPEATQVEPVPVDAWYLHAAGRTFLRRLARDRVGDDMKISLVMQRREPDGKRRYISVQDDATLKHALEETFENEDQVLVLHVISLEDVASARNIHVRPETNPNVSPEPVPPLGMVFPTLSLDGLRESRDFRDDSHMTLAQSLYVGGKEPASSGLEAKPMAHSTSSLADARPSWRPIPEVDYTQSHAARQSNSRSGEAPAAAPAQLTGSRYFISTSWHLQAEEMSSSMRLSNPSTPRSGMRTEGHGSDRWIDVKEFLASKASTAAATFKMASVTGSVVNVQTVGQFDEVTAKESTLSITFFWADFHDLCRPNGQIDVVFRQLATLHPRIRFLKVAAEDVPELSERFEIAVVPTFVVAQGKSVLEKLEGANVAELAKRVDVLSKSVAKKEAEGEVASKTVDEALEYRLKKLINASPVMLFMKGNPTEPKCGFSRQAVALLNEEGIQYGTFDILSDDQVRQGLKLFSNWPTYPQLYVNGTLVGGLDILKEMKSEDSLAEELGLTKNVEEAEAAFNESLKALVNSAPVLLFMKGSPSEPKCGFSRKTVALLREHQIAFSSFDILSDEQVRQGLKKFSNWPTYPQLYVKGKLIGGLDILNEMADEGDLSEQLGVAKKVKKENKYEQLINRAPVMVFIKGSPKAPQCGFSRQLIDILDSEGFQYGYFDILTDDSIRQGLKKYSNWPTFPQLYVRGELIGGLDIVQQLQEDGELAELKP</sequence>
<dbReference type="InterPro" id="IPR036249">
    <property type="entry name" value="Thioredoxin-like_sf"/>
</dbReference>
<keyword evidence="1" id="KW-0479">Metal-binding</keyword>
<dbReference type="InterPro" id="IPR004480">
    <property type="entry name" value="Monothiol_GRX-rel"/>
</dbReference>
<dbReference type="AlphaFoldDB" id="A0AAV2YQE7"/>
<dbReference type="EMBL" id="DAKRPA010000228">
    <property type="protein sequence ID" value="DAZ94874.1"/>
    <property type="molecule type" value="Genomic_DNA"/>
</dbReference>
<dbReference type="GO" id="GO:0005634">
    <property type="term" value="C:nucleus"/>
    <property type="evidence" value="ECO:0007669"/>
    <property type="project" value="TreeGrafter"/>
</dbReference>
<evidence type="ECO:0000256" key="2">
    <source>
        <dbReference type="ARBA" id="ARBA00023004"/>
    </source>
</evidence>
<keyword evidence="3" id="KW-0411">Iron-sulfur</keyword>
<gene>
    <name evidence="6" type="ORF">N0F65_008018</name>
</gene>
<dbReference type="Proteomes" id="UP001146120">
    <property type="component" value="Unassembled WGS sequence"/>
</dbReference>
<evidence type="ECO:0000256" key="1">
    <source>
        <dbReference type="ARBA" id="ARBA00022723"/>
    </source>
</evidence>
<reference evidence="6" key="1">
    <citation type="submission" date="2022-11" db="EMBL/GenBank/DDBJ databases">
        <authorList>
            <person name="Morgan W.R."/>
            <person name="Tartar A."/>
        </authorList>
    </citation>
    <scope>NUCLEOTIDE SEQUENCE</scope>
    <source>
        <strain evidence="6">ARSEF 373</strain>
    </source>
</reference>
<keyword evidence="2" id="KW-0408">Iron</keyword>
<dbReference type="InterPro" id="IPR033658">
    <property type="entry name" value="GRX_PICOT-like"/>
</dbReference>
<dbReference type="Pfam" id="PF00085">
    <property type="entry name" value="Thioredoxin"/>
    <property type="match status" value="1"/>
</dbReference>
<evidence type="ECO:0000256" key="3">
    <source>
        <dbReference type="ARBA" id="ARBA00023014"/>
    </source>
</evidence>
<dbReference type="PROSITE" id="PS51352">
    <property type="entry name" value="THIOREDOXIN_2"/>
    <property type="match status" value="1"/>
</dbReference>
<evidence type="ECO:0000313" key="7">
    <source>
        <dbReference type="Proteomes" id="UP001146120"/>
    </source>
</evidence>
<comment type="caution">
    <text evidence="6">The sequence shown here is derived from an EMBL/GenBank/DDBJ whole genome shotgun (WGS) entry which is preliminary data.</text>
</comment>
<dbReference type="FunFam" id="3.40.30.10:FF:000012">
    <property type="entry name" value="Monothiol glutaredoxin"/>
    <property type="match status" value="3"/>
</dbReference>
<dbReference type="Gene3D" id="3.40.30.10">
    <property type="entry name" value="Glutaredoxin"/>
    <property type="match status" value="4"/>
</dbReference>
<organism evidence="6 7">
    <name type="scientific">Lagenidium giganteum</name>
    <dbReference type="NCBI Taxonomy" id="4803"/>
    <lineage>
        <taxon>Eukaryota</taxon>
        <taxon>Sar</taxon>
        <taxon>Stramenopiles</taxon>
        <taxon>Oomycota</taxon>
        <taxon>Peronosporomycetes</taxon>
        <taxon>Pythiales</taxon>
        <taxon>Pythiaceae</taxon>
    </lineage>
</organism>
<dbReference type="GO" id="GO:0051536">
    <property type="term" value="F:iron-sulfur cluster binding"/>
    <property type="evidence" value="ECO:0007669"/>
    <property type="project" value="UniProtKB-KW"/>
</dbReference>
<dbReference type="PANTHER" id="PTHR10293:SF73">
    <property type="entry name" value="GLUTAREDOXIN-3"/>
    <property type="match status" value="1"/>
</dbReference>